<organism evidence="1 2">
    <name type="scientific">Candidatus Competibacter denitrificans Run_A_D11</name>
    <dbReference type="NCBI Taxonomy" id="1400863"/>
    <lineage>
        <taxon>Bacteria</taxon>
        <taxon>Pseudomonadati</taxon>
        <taxon>Pseudomonadota</taxon>
        <taxon>Gammaproteobacteria</taxon>
        <taxon>Candidatus Competibacteraceae</taxon>
        <taxon>Candidatus Competibacter</taxon>
    </lineage>
</organism>
<keyword evidence="2" id="KW-1185">Reference proteome</keyword>
<dbReference type="RefSeq" id="WP_048672870.1">
    <property type="nucleotide sequence ID" value="NZ_CBTJ020000040.1"/>
</dbReference>
<dbReference type="Proteomes" id="UP000035760">
    <property type="component" value="Unassembled WGS sequence"/>
</dbReference>
<dbReference type="EMBL" id="CBTJ020000040">
    <property type="protein sequence ID" value="CDI02552.1"/>
    <property type="molecule type" value="Genomic_DNA"/>
</dbReference>
<comment type="caution">
    <text evidence="1">The sequence shown here is derived from an EMBL/GenBank/DDBJ whole genome shotgun (WGS) entry which is preliminary data.</text>
</comment>
<reference evidence="1" key="1">
    <citation type="submission" date="2013-07" db="EMBL/GenBank/DDBJ databases">
        <authorList>
            <person name="McIlroy S."/>
        </authorList>
    </citation>
    <scope>NUCLEOTIDE SEQUENCE [LARGE SCALE GENOMIC DNA]</scope>
    <source>
        <strain evidence="1">Run_A_D11</strain>
    </source>
</reference>
<gene>
    <name evidence="1" type="ORF">BN873_330029</name>
</gene>
<evidence type="ECO:0000313" key="1">
    <source>
        <dbReference type="EMBL" id="CDI02552.1"/>
    </source>
</evidence>
<name>W6M4D6_9GAMM</name>
<protein>
    <submittedName>
        <fullName evidence="1">Uncharacterized protein</fullName>
    </submittedName>
</protein>
<dbReference type="OrthoDB" id="5737533at2"/>
<reference evidence="1" key="2">
    <citation type="submission" date="2014-03" db="EMBL/GenBank/DDBJ databases">
        <title>Candidatus Competibacter-lineage genomes retrieved from metagenomes reveal functional metabolic diversity.</title>
        <authorList>
            <person name="McIlroy S.J."/>
            <person name="Albertsen M."/>
            <person name="Andresen E.K."/>
            <person name="Saunders A.M."/>
            <person name="Kristiansen R."/>
            <person name="Stokholm-Bjerregaard M."/>
            <person name="Nielsen K.L."/>
            <person name="Nielsen P.H."/>
        </authorList>
    </citation>
    <scope>NUCLEOTIDE SEQUENCE</scope>
    <source>
        <strain evidence="1">Run_A_D11</strain>
    </source>
</reference>
<dbReference type="STRING" id="1400863.BN873_330029"/>
<proteinExistence type="predicted"/>
<sequence length="162" mass="16840">MATTTFALPNATSMAKTLEMLFGGNVPVTSAKPLDTKAGSGNLVATYVGDDGKVVAAAVCDVPFAANAGCALSMLPPAAAKDTIKAKKLEQTMLDNLYEVMNILSTLLMNERTPHLKLADLHPDLGKLPPEAKALLGAAKGRADFSVNVPRYGNGNLSVLTV</sequence>
<evidence type="ECO:0000313" key="2">
    <source>
        <dbReference type="Proteomes" id="UP000035760"/>
    </source>
</evidence>
<accession>W6M4D6</accession>
<dbReference type="AlphaFoldDB" id="W6M4D6"/>